<feature type="transmembrane region" description="Helical" evidence="7">
    <location>
        <begin position="173"/>
        <end position="192"/>
    </location>
</feature>
<dbReference type="InterPro" id="IPR011701">
    <property type="entry name" value="MFS"/>
</dbReference>
<dbReference type="GO" id="GO:0022857">
    <property type="term" value="F:transmembrane transporter activity"/>
    <property type="evidence" value="ECO:0007669"/>
    <property type="project" value="InterPro"/>
</dbReference>
<dbReference type="Proteomes" id="UP000549971">
    <property type="component" value="Unassembled WGS sequence"/>
</dbReference>
<organism evidence="8 9">
    <name type="scientific">Kribbella italica</name>
    <dbReference type="NCBI Taxonomy" id="1540520"/>
    <lineage>
        <taxon>Bacteria</taxon>
        <taxon>Bacillati</taxon>
        <taxon>Actinomycetota</taxon>
        <taxon>Actinomycetes</taxon>
        <taxon>Propionibacteriales</taxon>
        <taxon>Kribbellaceae</taxon>
        <taxon>Kribbella</taxon>
    </lineage>
</organism>
<accession>A0A7W9JH32</accession>
<keyword evidence="3" id="KW-1003">Cell membrane</keyword>
<evidence type="ECO:0000256" key="4">
    <source>
        <dbReference type="ARBA" id="ARBA00022692"/>
    </source>
</evidence>
<evidence type="ECO:0000256" key="5">
    <source>
        <dbReference type="ARBA" id="ARBA00022989"/>
    </source>
</evidence>
<reference evidence="8 9" key="1">
    <citation type="submission" date="2020-08" db="EMBL/GenBank/DDBJ databases">
        <title>Sequencing the genomes of 1000 actinobacteria strains.</title>
        <authorList>
            <person name="Klenk H.-P."/>
        </authorList>
    </citation>
    <scope>NUCLEOTIDE SEQUENCE [LARGE SCALE GENOMIC DNA]</scope>
    <source>
        <strain evidence="8 9">DSM 28967</strain>
    </source>
</reference>
<dbReference type="AlphaFoldDB" id="A0A7W9JH32"/>
<comment type="caution">
    <text evidence="8">The sequence shown here is derived from an EMBL/GenBank/DDBJ whole genome shotgun (WGS) entry which is preliminary data.</text>
</comment>
<keyword evidence="2" id="KW-0813">Transport</keyword>
<feature type="transmembrane region" description="Helical" evidence="7">
    <location>
        <begin position="268"/>
        <end position="288"/>
    </location>
</feature>
<keyword evidence="9" id="KW-1185">Reference proteome</keyword>
<evidence type="ECO:0000313" key="9">
    <source>
        <dbReference type="Proteomes" id="UP000549971"/>
    </source>
</evidence>
<dbReference type="InterPro" id="IPR036259">
    <property type="entry name" value="MFS_trans_sf"/>
</dbReference>
<dbReference type="EMBL" id="JACHMY010000001">
    <property type="protein sequence ID" value="MBB5841632.1"/>
    <property type="molecule type" value="Genomic_DNA"/>
</dbReference>
<evidence type="ECO:0000313" key="8">
    <source>
        <dbReference type="EMBL" id="MBB5841632.1"/>
    </source>
</evidence>
<feature type="transmembrane region" description="Helical" evidence="7">
    <location>
        <begin position="93"/>
        <end position="113"/>
    </location>
</feature>
<evidence type="ECO:0000256" key="1">
    <source>
        <dbReference type="ARBA" id="ARBA00004651"/>
    </source>
</evidence>
<feature type="transmembrane region" description="Helical" evidence="7">
    <location>
        <begin position="20"/>
        <end position="41"/>
    </location>
</feature>
<evidence type="ECO:0000256" key="7">
    <source>
        <dbReference type="SAM" id="Phobius"/>
    </source>
</evidence>
<keyword evidence="4 7" id="KW-0812">Transmembrane</keyword>
<dbReference type="SUPFAM" id="SSF103473">
    <property type="entry name" value="MFS general substrate transporter"/>
    <property type="match status" value="1"/>
</dbReference>
<comment type="subcellular location">
    <subcellularLocation>
        <location evidence="1">Cell membrane</location>
        <topology evidence="1">Multi-pass membrane protein</topology>
    </subcellularLocation>
</comment>
<dbReference type="Pfam" id="PF07690">
    <property type="entry name" value="MFS_1"/>
    <property type="match status" value="1"/>
</dbReference>
<gene>
    <name evidence="8" type="ORF">HDA39_008366</name>
</gene>
<evidence type="ECO:0000256" key="2">
    <source>
        <dbReference type="ARBA" id="ARBA00022448"/>
    </source>
</evidence>
<dbReference type="PANTHER" id="PTHR42718">
    <property type="entry name" value="MAJOR FACILITATOR SUPERFAMILY MULTIDRUG TRANSPORTER MFSC"/>
    <property type="match status" value="1"/>
</dbReference>
<keyword evidence="5 7" id="KW-1133">Transmembrane helix</keyword>
<dbReference type="Gene3D" id="1.20.1250.20">
    <property type="entry name" value="MFS general substrate transporter like domains"/>
    <property type="match status" value="1"/>
</dbReference>
<sequence length="306" mass="31686">MGLGALVYGLTRAGEGHGWADSGTVVSLAASAALLIVFVLVERHVAHPLLPLRIFRSRVRAGSYIALTLAMAAMFAMFYFLTLFVQQILGYRSLVAGISFLPLSLGIVLAATMAGKLMARVQPQIIAGIGTLLAAFSMLMFSRLSVDDSPAAAVLAAGNGTTVGGDVSYWSDVFPYLITMAVGMGMVLAGLIPASLYRVAPEDAGVGSGLFNAAQQLGGSIGLAVLSTVALHFSDQRTEQVAGPITAALPDDPGAVERALLQATFTEGVTHAFLVGSFLLLIASLVIWTTTHLKPGETNADGAHVG</sequence>
<proteinExistence type="predicted"/>
<evidence type="ECO:0000256" key="3">
    <source>
        <dbReference type="ARBA" id="ARBA00022475"/>
    </source>
</evidence>
<name>A0A7W9JH32_9ACTN</name>
<dbReference type="GO" id="GO:0005886">
    <property type="term" value="C:plasma membrane"/>
    <property type="evidence" value="ECO:0007669"/>
    <property type="project" value="UniProtKB-SubCell"/>
</dbReference>
<feature type="transmembrane region" description="Helical" evidence="7">
    <location>
        <begin position="61"/>
        <end position="81"/>
    </location>
</feature>
<dbReference type="PANTHER" id="PTHR42718:SF46">
    <property type="entry name" value="BLR6921 PROTEIN"/>
    <property type="match status" value="1"/>
</dbReference>
<keyword evidence="6 7" id="KW-0472">Membrane</keyword>
<feature type="transmembrane region" description="Helical" evidence="7">
    <location>
        <begin position="125"/>
        <end position="146"/>
    </location>
</feature>
<protein>
    <submittedName>
        <fullName evidence="8">Putative MFS family arabinose efflux permease</fullName>
    </submittedName>
</protein>
<evidence type="ECO:0000256" key="6">
    <source>
        <dbReference type="ARBA" id="ARBA00023136"/>
    </source>
</evidence>